<dbReference type="InterPro" id="IPR022791">
    <property type="entry name" value="L-PG_synthase/AglD"/>
</dbReference>
<dbReference type="GO" id="GO:0005886">
    <property type="term" value="C:plasma membrane"/>
    <property type="evidence" value="ECO:0007669"/>
    <property type="project" value="UniProtKB-SubCell"/>
</dbReference>
<evidence type="ECO:0000313" key="8">
    <source>
        <dbReference type="Proteomes" id="UP000242957"/>
    </source>
</evidence>
<name>A0A1H0CY57_9PSED</name>
<evidence type="ECO:0000256" key="1">
    <source>
        <dbReference type="ARBA" id="ARBA00004651"/>
    </source>
</evidence>
<evidence type="ECO:0000256" key="2">
    <source>
        <dbReference type="ARBA" id="ARBA00022475"/>
    </source>
</evidence>
<feature type="transmembrane region" description="Helical" evidence="6">
    <location>
        <begin position="101"/>
        <end position="121"/>
    </location>
</feature>
<organism evidence="7 8">
    <name type="scientific">Pseudomonas jinjuensis</name>
    <dbReference type="NCBI Taxonomy" id="198616"/>
    <lineage>
        <taxon>Bacteria</taxon>
        <taxon>Pseudomonadati</taxon>
        <taxon>Pseudomonadota</taxon>
        <taxon>Gammaproteobacteria</taxon>
        <taxon>Pseudomonadales</taxon>
        <taxon>Pseudomonadaceae</taxon>
        <taxon>Pseudomonas</taxon>
    </lineage>
</organism>
<feature type="transmembrane region" description="Helical" evidence="6">
    <location>
        <begin position="252"/>
        <end position="277"/>
    </location>
</feature>
<dbReference type="EMBL" id="FNIJ01000004">
    <property type="protein sequence ID" value="SDN62809.1"/>
    <property type="molecule type" value="Genomic_DNA"/>
</dbReference>
<evidence type="ECO:0000256" key="4">
    <source>
        <dbReference type="ARBA" id="ARBA00022989"/>
    </source>
</evidence>
<dbReference type="OrthoDB" id="5998304at2"/>
<dbReference type="Proteomes" id="UP000242957">
    <property type="component" value="Unassembled WGS sequence"/>
</dbReference>
<feature type="transmembrane region" description="Helical" evidence="6">
    <location>
        <begin position="142"/>
        <end position="163"/>
    </location>
</feature>
<reference evidence="8" key="1">
    <citation type="submission" date="2016-10" db="EMBL/GenBank/DDBJ databases">
        <authorList>
            <person name="Varghese N."/>
            <person name="Submissions S."/>
        </authorList>
    </citation>
    <scope>NUCLEOTIDE SEQUENCE [LARGE SCALE GENOMIC DNA]</scope>
    <source>
        <strain evidence="8">JCM 21621</strain>
    </source>
</reference>
<keyword evidence="2" id="KW-1003">Cell membrane</keyword>
<keyword evidence="5 6" id="KW-0472">Membrane</keyword>
<accession>A0A1H0CY57</accession>
<feature type="transmembrane region" description="Helical" evidence="6">
    <location>
        <begin position="215"/>
        <end position="240"/>
    </location>
</feature>
<evidence type="ECO:0000256" key="5">
    <source>
        <dbReference type="ARBA" id="ARBA00023136"/>
    </source>
</evidence>
<comment type="subcellular location">
    <subcellularLocation>
        <location evidence="1">Cell membrane</location>
        <topology evidence="1">Multi-pass membrane protein</topology>
    </subcellularLocation>
</comment>
<dbReference type="PANTHER" id="PTHR39087">
    <property type="entry name" value="UPF0104 MEMBRANE PROTEIN MJ1595"/>
    <property type="match status" value="1"/>
</dbReference>
<evidence type="ECO:0000313" key="7">
    <source>
        <dbReference type="EMBL" id="SDN62809.1"/>
    </source>
</evidence>
<dbReference type="AlphaFoldDB" id="A0A1H0CY57"/>
<feature type="transmembrane region" description="Helical" evidence="6">
    <location>
        <begin position="27"/>
        <end position="44"/>
    </location>
</feature>
<evidence type="ECO:0000256" key="3">
    <source>
        <dbReference type="ARBA" id="ARBA00022692"/>
    </source>
</evidence>
<keyword evidence="4 6" id="KW-1133">Transmembrane helix</keyword>
<keyword evidence="8" id="KW-1185">Reference proteome</keyword>
<feature type="transmembrane region" description="Helical" evidence="6">
    <location>
        <begin position="175"/>
        <end position="194"/>
    </location>
</feature>
<evidence type="ECO:0000256" key="6">
    <source>
        <dbReference type="SAM" id="Phobius"/>
    </source>
</evidence>
<dbReference type="STRING" id="198616.SAMN05216193_10464"/>
<keyword evidence="3 6" id="KW-0812">Transmembrane</keyword>
<feature type="transmembrane region" description="Helical" evidence="6">
    <location>
        <begin position="289"/>
        <end position="315"/>
    </location>
</feature>
<gene>
    <name evidence="7" type="ORF">SAMN05216193_10464</name>
</gene>
<dbReference type="RefSeq" id="WP_084314334.1">
    <property type="nucleotide sequence ID" value="NZ_FNIJ01000004.1"/>
</dbReference>
<sequence>MSSIGETPGGHVVDERRARRWKLARRAFSWGFLLLLPVLLFLLARTIDWKEVLGALGEYKRTTLLLGLLVSIAGYTVFSSYDVLSRYYIGHPLPVKRVFPVAFVCNAFNLNLSSWVGGVALRYRLYSRLGMSVADITRILSFSMITNWFGFMLIGGALFALGLPDLPEGWKIGNTGLQAIGVLLLGVCAFYLWACRFAHRRTWGWRRYKVKLPTLRVALLQAGLGIANWSLMALLITVLLPDRAHYPEVLAILLISSIAGVIAHIPAGLGVLETVFITLLHSKFSKGTLLAALIGYRALYFLLPLLLACAVYLWLERRARRLKKSRRNRKVETP</sequence>
<proteinExistence type="predicted"/>
<dbReference type="PANTHER" id="PTHR39087:SF2">
    <property type="entry name" value="UPF0104 MEMBRANE PROTEIN MJ1595"/>
    <property type="match status" value="1"/>
</dbReference>
<feature type="transmembrane region" description="Helical" evidence="6">
    <location>
        <begin position="64"/>
        <end position="81"/>
    </location>
</feature>
<protein>
    <recommendedName>
        <fullName evidence="9">Lysylphosphatidylglycerol synthase TM region</fullName>
    </recommendedName>
</protein>
<dbReference type="Pfam" id="PF03706">
    <property type="entry name" value="LPG_synthase_TM"/>
    <property type="match status" value="1"/>
</dbReference>
<evidence type="ECO:0008006" key="9">
    <source>
        <dbReference type="Google" id="ProtNLM"/>
    </source>
</evidence>